<dbReference type="EMBL" id="JAPDGR010004979">
    <property type="protein sequence ID" value="KAJ2966731.1"/>
    <property type="molecule type" value="Genomic_DNA"/>
</dbReference>
<name>A0ACC1MKC7_9PEZI</name>
<keyword evidence="2" id="KW-1185">Reference proteome</keyword>
<protein>
    <submittedName>
        <fullName evidence="1">Uncharacterized protein</fullName>
    </submittedName>
</protein>
<evidence type="ECO:0000313" key="2">
    <source>
        <dbReference type="Proteomes" id="UP001143856"/>
    </source>
</evidence>
<comment type="caution">
    <text evidence="1">The sequence shown here is derived from an EMBL/GenBank/DDBJ whole genome shotgun (WGS) entry which is preliminary data.</text>
</comment>
<sequence length="144" mass="15822">MEDGATSPSVSPGPSRSGKNGDGAQEAVAAFEAIRYERVRSAQKTGEQTRDIWHKADFSAAKKDPQSLRLRREAWLLDFDAETYAEAHYEETAKVLRANPAGGIFGDTEQARKLHVPEGKEGYVEYNGEPAKVVNSVQTVEVQN</sequence>
<organism evidence="1 2">
    <name type="scientific">Xylaria curta</name>
    <dbReference type="NCBI Taxonomy" id="42375"/>
    <lineage>
        <taxon>Eukaryota</taxon>
        <taxon>Fungi</taxon>
        <taxon>Dikarya</taxon>
        <taxon>Ascomycota</taxon>
        <taxon>Pezizomycotina</taxon>
        <taxon>Sordariomycetes</taxon>
        <taxon>Xylariomycetidae</taxon>
        <taxon>Xylariales</taxon>
        <taxon>Xylariaceae</taxon>
        <taxon>Xylaria</taxon>
    </lineage>
</organism>
<proteinExistence type="predicted"/>
<accession>A0ACC1MKC7</accession>
<dbReference type="Proteomes" id="UP001143856">
    <property type="component" value="Unassembled WGS sequence"/>
</dbReference>
<evidence type="ECO:0000313" key="1">
    <source>
        <dbReference type="EMBL" id="KAJ2966731.1"/>
    </source>
</evidence>
<reference evidence="1" key="1">
    <citation type="submission" date="2022-10" db="EMBL/GenBank/DDBJ databases">
        <title>Genome Sequence of Xylaria curta.</title>
        <authorList>
            <person name="Buettner E."/>
        </authorList>
    </citation>
    <scope>NUCLEOTIDE SEQUENCE</scope>
    <source>
        <strain evidence="1">Babe10</strain>
    </source>
</reference>
<gene>
    <name evidence="1" type="ORF">NUW58_g10595</name>
</gene>